<dbReference type="GO" id="GO:0000215">
    <property type="term" value="F:tRNA 2'-phosphotransferase activity"/>
    <property type="evidence" value="ECO:0007669"/>
    <property type="project" value="TreeGrafter"/>
</dbReference>
<reference evidence="5 6" key="1">
    <citation type="submission" date="2018-03" db="EMBL/GenBank/DDBJ databases">
        <authorList>
            <person name="Guldener U."/>
        </authorList>
    </citation>
    <scope>NUCLEOTIDE SEQUENCE [LARGE SCALE GENOMIC DNA]</scope>
    <source>
        <strain evidence="5 6">NBRC100155</strain>
    </source>
</reference>
<keyword evidence="2" id="KW-0808">Transferase</keyword>
<gene>
    <name evidence="5" type="ORF">UTRI_05691_B</name>
</gene>
<protein>
    <recommendedName>
        <fullName evidence="7">2'-phosphotransferase</fullName>
    </recommendedName>
</protein>
<dbReference type="OrthoDB" id="419694at2759"/>
<evidence type="ECO:0000313" key="6">
    <source>
        <dbReference type="Proteomes" id="UP000324022"/>
    </source>
</evidence>
<dbReference type="PANTHER" id="PTHR12684:SF2">
    <property type="entry name" value="TRNA 2'-PHOSPHOTRANSFERASE 1"/>
    <property type="match status" value="1"/>
</dbReference>
<evidence type="ECO:0000256" key="2">
    <source>
        <dbReference type="ARBA" id="ARBA00022679"/>
    </source>
</evidence>
<dbReference type="EMBL" id="OOIN01000048">
    <property type="protein sequence ID" value="SPO32799.1"/>
    <property type="molecule type" value="Genomic_DNA"/>
</dbReference>
<feature type="compositionally biased region" description="Low complexity" evidence="4">
    <location>
        <begin position="31"/>
        <end position="45"/>
    </location>
</feature>
<dbReference type="SUPFAM" id="SSF56399">
    <property type="entry name" value="ADP-ribosylation"/>
    <property type="match status" value="1"/>
</dbReference>
<sequence>MSPTPNNETQRSDSSSVFVHVDPPSATNSAHHLANPPSSLSSSPPHLKEEEHEDDALAGEIDAKLNLTQEQEQVVEVIHGTYQAAWQEILSSGGLKPMTRTHIHLAKGKFGQEGVISGMRKSANRLIFVDIKKAIKDGIRFELSSNGVVLTPGAEGSGLLEVKYFTRVEDQKGQIVWEPSGEKPSE</sequence>
<accession>A0A5C3ETV6</accession>
<organism evidence="5 6">
    <name type="scientific">Ustilago trichophora</name>
    <dbReference type="NCBI Taxonomy" id="86804"/>
    <lineage>
        <taxon>Eukaryota</taxon>
        <taxon>Fungi</taxon>
        <taxon>Dikarya</taxon>
        <taxon>Basidiomycota</taxon>
        <taxon>Ustilaginomycotina</taxon>
        <taxon>Ustilaginomycetes</taxon>
        <taxon>Ustilaginales</taxon>
        <taxon>Ustilaginaceae</taxon>
        <taxon>Ustilago</taxon>
    </lineage>
</organism>
<name>A0A5C3ETV6_9BASI</name>
<comment type="similarity">
    <text evidence="1">Belongs to the KptA/TPT1 family.</text>
</comment>
<evidence type="ECO:0000256" key="4">
    <source>
        <dbReference type="SAM" id="MobiDB-lite"/>
    </source>
</evidence>
<keyword evidence="3" id="KW-0520">NAD</keyword>
<dbReference type="InterPro" id="IPR042081">
    <property type="entry name" value="RNA_2'-PTrans_C"/>
</dbReference>
<dbReference type="InterPro" id="IPR002745">
    <property type="entry name" value="Ptrans_KptA/Tpt1"/>
</dbReference>
<evidence type="ECO:0000256" key="3">
    <source>
        <dbReference type="ARBA" id="ARBA00023027"/>
    </source>
</evidence>
<dbReference type="Pfam" id="PF01885">
    <property type="entry name" value="PTS_2-RNA"/>
    <property type="match status" value="1"/>
</dbReference>
<dbReference type="GO" id="GO:0006388">
    <property type="term" value="P:tRNA splicing, via endonucleolytic cleavage and ligation"/>
    <property type="evidence" value="ECO:0007669"/>
    <property type="project" value="TreeGrafter"/>
</dbReference>
<dbReference type="Proteomes" id="UP000324022">
    <property type="component" value="Unassembled WGS sequence"/>
</dbReference>
<feature type="region of interest" description="Disordered" evidence="4">
    <location>
        <begin position="1"/>
        <end position="54"/>
    </location>
</feature>
<dbReference type="AlphaFoldDB" id="A0A5C3ETV6"/>
<dbReference type="Gene3D" id="3.20.170.30">
    <property type="match status" value="1"/>
</dbReference>
<proteinExistence type="inferred from homology"/>
<dbReference type="PANTHER" id="PTHR12684">
    <property type="entry name" value="PUTATIVE PHOSPHOTRANSFERASE"/>
    <property type="match status" value="1"/>
</dbReference>
<feature type="compositionally biased region" description="Polar residues" evidence="4">
    <location>
        <begin position="1"/>
        <end position="17"/>
    </location>
</feature>
<evidence type="ECO:0000256" key="1">
    <source>
        <dbReference type="ARBA" id="ARBA00009836"/>
    </source>
</evidence>
<evidence type="ECO:0000313" key="5">
    <source>
        <dbReference type="EMBL" id="SPO32799.1"/>
    </source>
</evidence>
<keyword evidence="6" id="KW-1185">Reference proteome</keyword>
<evidence type="ECO:0008006" key="7">
    <source>
        <dbReference type="Google" id="ProtNLM"/>
    </source>
</evidence>